<protein>
    <recommendedName>
        <fullName evidence="3">Peptidase M1 membrane alanine aminopeptidase domain-containing protein</fullName>
    </recommendedName>
</protein>
<evidence type="ECO:0008006" key="3">
    <source>
        <dbReference type="Google" id="ProtNLM"/>
    </source>
</evidence>
<feature type="region of interest" description="Disordered" evidence="1">
    <location>
        <begin position="229"/>
        <end position="249"/>
    </location>
</feature>
<reference evidence="2" key="1">
    <citation type="submission" date="2018-05" db="EMBL/GenBank/DDBJ databases">
        <authorList>
            <person name="Lanie J.A."/>
            <person name="Ng W.-L."/>
            <person name="Kazmierczak K.M."/>
            <person name="Andrzejewski T.M."/>
            <person name="Davidsen T.M."/>
            <person name="Wayne K.J."/>
            <person name="Tettelin H."/>
            <person name="Glass J.I."/>
            <person name="Rusch D."/>
            <person name="Podicherti R."/>
            <person name="Tsui H.-C.T."/>
            <person name="Winkler M.E."/>
        </authorList>
    </citation>
    <scope>NUCLEOTIDE SEQUENCE</scope>
</reference>
<evidence type="ECO:0000313" key="2">
    <source>
        <dbReference type="EMBL" id="SVC61094.1"/>
    </source>
</evidence>
<evidence type="ECO:0000256" key="1">
    <source>
        <dbReference type="SAM" id="MobiDB-lite"/>
    </source>
</evidence>
<name>A0A382NIQ1_9ZZZZ</name>
<sequence length="249" mass="28409">MGALFLVAPSFGQESDSISEPLSPRNANYTMDVKLNPINKIMTGSTTLEWINITEYSAPDLRFHLYYNAWRNNKSSFFKSVRYNSFNWSSYRDNEWAYSDVKSMRITYEDGREIDLTPELSFIQPDDGNPDDRTVLQAPLTEPVEPGSKVTVAIEWEAKVPRAFARTGAIGDYYFVAQWFPKIGVFEADGTWSSHQFIQTEFYADYGNYDVSMTVPTGWVVGATGLERAQQENGDGTTTHRYHQEDVHD</sequence>
<organism evidence="2">
    <name type="scientific">marine metagenome</name>
    <dbReference type="NCBI Taxonomy" id="408172"/>
    <lineage>
        <taxon>unclassified sequences</taxon>
        <taxon>metagenomes</taxon>
        <taxon>ecological metagenomes</taxon>
    </lineage>
</organism>
<accession>A0A382NIQ1</accession>
<proteinExistence type="predicted"/>
<feature type="non-terminal residue" evidence="2">
    <location>
        <position position="249"/>
    </location>
</feature>
<dbReference type="AlphaFoldDB" id="A0A382NIQ1"/>
<dbReference type="EMBL" id="UINC01100777">
    <property type="protein sequence ID" value="SVC61094.1"/>
    <property type="molecule type" value="Genomic_DNA"/>
</dbReference>
<gene>
    <name evidence="2" type="ORF">METZ01_LOCUS313948</name>
</gene>